<evidence type="ECO:0000313" key="1">
    <source>
        <dbReference type="EMBL" id="MED6245494.1"/>
    </source>
</evidence>
<organism evidence="1 2">
    <name type="scientific">Ataeniobius toweri</name>
    <dbReference type="NCBI Taxonomy" id="208326"/>
    <lineage>
        <taxon>Eukaryota</taxon>
        <taxon>Metazoa</taxon>
        <taxon>Chordata</taxon>
        <taxon>Craniata</taxon>
        <taxon>Vertebrata</taxon>
        <taxon>Euteleostomi</taxon>
        <taxon>Actinopterygii</taxon>
        <taxon>Neopterygii</taxon>
        <taxon>Teleostei</taxon>
        <taxon>Neoteleostei</taxon>
        <taxon>Acanthomorphata</taxon>
        <taxon>Ovalentaria</taxon>
        <taxon>Atherinomorphae</taxon>
        <taxon>Cyprinodontiformes</taxon>
        <taxon>Goodeidae</taxon>
        <taxon>Ataeniobius</taxon>
    </lineage>
</organism>
<evidence type="ECO:0000313" key="2">
    <source>
        <dbReference type="Proteomes" id="UP001345963"/>
    </source>
</evidence>
<sequence>MSVKIHFPGIALNSSRCMFDICLSAVPRGILGQRCETKKEIAHMFWLLPLSPRLFHSVCCRFINVSEPSISLSPQKPCCRLSLLRARYGGGLCQGREPLRGGGIKNLKAA</sequence>
<proteinExistence type="predicted"/>
<accession>A0ABU7B5E8</accession>
<protein>
    <submittedName>
        <fullName evidence="1">Uncharacterized protein</fullName>
    </submittedName>
</protein>
<dbReference type="Proteomes" id="UP001345963">
    <property type="component" value="Unassembled WGS sequence"/>
</dbReference>
<name>A0ABU7B5E8_9TELE</name>
<comment type="caution">
    <text evidence="1">The sequence shown here is derived from an EMBL/GenBank/DDBJ whole genome shotgun (WGS) entry which is preliminary data.</text>
</comment>
<keyword evidence="2" id="KW-1185">Reference proteome</keyword>
<reference evidence="1 2" key="1">
    <citation type="submission" date="2021-07" db="EMBL/GenBank/DDBJ databases">
        <authorList>
            <person name="Palmer J.M."/>
        </authorList>
    </citation>
    <scope>NUCLEOTIDE SEQUENCE [LARGE SCALE GENOMIC DNA]</scope>
    <source>
        <strain evidence="1 2">AT_MEX2019</strain>
        <tissue evidence="1">Muscle</tissue>
    </source>
</reference>
<dbReference type="EMBL" id="JAHUTI010040763">
    <property type="protein sequence ID" value="MED6245494.1"/>
    <property type="molecule type" value="Genomic_DNA"/>
</dbReference>
<gene>
    <name evidence="1" type="ORF">ATANTOWER_003960</name>
</gene>